<protein>
    <submittedName>
        <fullName evidence="1">Uncharacterized protein</fullName>
    </submittedName>
</protein>
<dbReference type="Proteomes" id="UP000543642">
    <property type="component" value="Unassembled WGS sequence"/>
</dbReference>
<proteinExistence type="predicted"/>
<gene>
    <name evidence="1" type="ORF">HNP82_001179</name>
</gene>
<evidence type="ECO:0000313" key="1">
    <source>
        <dbReference type="EMBL" id="MBB5264074.1"/>
    </source>
</evidence>
<keyword evidence="2" id="KW-1185">Reference proteome</keyword>
<organism evidence="1 2">
    <name type="scientific">Catenibacillus scindens</name>
    <dbReference type="NCBI Taxonomy" id="673271"/>
    <lineage>
        <taxon>Bacteria</taxon>
        <taxon>Bacillati</taxon>
        <taxon>Bacillota</taxon>
        <taxon>Clostridia</taxon>
        <taxon>Lachnospirales</taxon>
        <taxon>Lachnospiraceae</taxon>
        <taxon>Catenibacillus</taxon>
    </lineage>
</organism>
<sequence length="291" mass="32287">MQKRKHVMPGSPFQKRKYREVAVGIGGHIHVEVVTKKVAIPMGIPSPVAVRLRIMAFAAAGRTAVFLTIADPFFPLLRSSTDRGAVTGKSQMVWNDQTFLNRTIQELLMIKPKNEKKGILWFQIPAFQQRKKFGSGTGRITGSFLTFLFPFGWFHFRETVFGGKIVRVSLPDAGKEIIKSPDTGSIPEGETAEDGIKRSLPEHAAPDGDGSYFQSQSKQIGAQHAGRKPGFRAKNRVTLLHNGIRQGKIEIPELHDIIPGAFGKRKGIRIEFQKIGYESILIGGMTARITR</sequence>
<comment type="caution">
    <text evidence="1">The sequence shown here is derived from an EMBL/GenBank/DDBJ whole genome shotgun (WGS) entry which is preliminary data.</text>
</comment>
<name>A0A7W8H8Y4_9FIRM</name>
<dbReference type="AlphaFoldDB" id="A0A7W8H8Y4"/>
<reference evidence="1 2" key="1">
    <citation type="submission" date="2020-08" db="EMBL/GenBank/DDBJ databases">
        <title>Genomic Encyclopedia of Type Strains, Phase IV (KMG-IV): sequencing the most valuable type-strain genomes for metagenomic binning, comparative biology and taxonomic classification.</title>
        <authorList>
            <person name="Goeker M."/>
        </authorList>
    </citation>
    <scope>NUCLEOTIDE SEQUENCE [LARGE SCALE GENOMIC DNA]</scope>
    <source>
        <strain evidence="1 2">DSM 106146</strain>
    </source>
</reference>
<accession>A0A7W8H8Y4</accession>
<evidence type="ECO:0000313" key="2">
    <source>
        <dbReference type="Proteomes" id="UP000543642"/>
    </source>
</evidence>
<dbReference type="EMBL" id="JACHFW010000003">
    <property type="protein sequence ID" value="MBB5264074.1"/>
    <property type="molecule type" value="Genomic_DNA"/>
</dbReference>